<evidence type="ECO:0000313" key="3">
    <source>
        <dbReference type="Proteomes" id="UP000245056"/>
    </source>
</evidence>
<reference evidence="2 3" key="1">
    <citation type="submission" date="2018-05" db="EMBL/GenBank/DDBJ databases">
        <title>Genome sequences of two Antarctic strains of Pseudomonas prosekii: insights into adaptation to extreme conditions.</title>
        <authorList>
            <person name="Snopkova K."/>
            <person name="Dufkova K."/>
            <person name="Cejkova D."/>
            <person name="Sedlacek I."/>
            <person name="Smajs D."/>
        </authorList>
    </citation>
    <scope>NUCLEOTIDE SEQUENCE [LARGE SCALE GENOMIC DNA]</scope>
    <source>
        <strain evidence="2 3">P2673</strain>
    </source>
</reference>
<accession>A0A2U2D283</accession>
<sequence length="106" mass="12467">MNYAIDKNAPDVSDQSPKRGAVPSAKDYEDIRQECREKLLAYNNSQAYVFLRKRGYGTDQYRHNFFQRWLDGVLAKRINYATNRQNELMLLAMQARNEELYGKRAV</sequence>
<dbReference type="Proteomes" id="UP000245056">
    <property type="component" value="Unassembled WGS sequence"/>
</dbReference>
<gene>
    <name evidence="2" type="ORF">C9I49_23860</name>
</gene>
<dbReference type="RefSeq" id="WP_109522107.1">
    <property type="nucleotide sequence ID" value="NZ_QFAW01000045.1"/>
</dbReference>
<protein>
    <submittedName>
        <fullName evidence="2">Uncharacterized protein</fullName>
    </submittedName>
</protein>
<organism evidence="2 3">
    <name type="scientific">Pseudomonas prosekii</name>
    <dbReference type="NCBI Taxonomy" id="1148509"/>
    <lineage>
        <taxon>Bacteria</taxon>
        <taxon>Pseudomonadati</taxon>
        <taxon>Pseudomonadota</taxon>
        <taxon>Gammaproteobacteria</taxon>
        <taxon>Pseudomonadales</taxon>
        <taxon>Pseudomonadaceae</taxon>
        <taxon>Pseudomonas</taxon>
    </lineage>
</organism>
<dbReference type="AlphaFoldDB" id="A0A2U2D283"/>
<feature type="region of interest" description="Disordered" evidence="1">
    <location>
        <begin position="1"/>
        <end position="27"/>
    </location>
</feature>
<comment type="caution">
    <text evidence="2">The sequence shown here is derived from an EMBL/GenBank/DDBJ whole genome shotgun (WGS) entry which is preliminary data.</text>
</comment>
<proteinExistence type="predicted"/>
<name>A0A2U2D283_9PSED</name>
<dbReference type="OrthoDB" id="8742864at2"/>
<evidence type="ECO:0000256" key="1">
    <source>
        <dbReference type="SAM" id="MobiDB-lite"/>
    </source>
</evidence>
<dbReference type="EMBL" id="QFAW01000045">
    <property type="protein sequence ID" value="PWE40393.1"/>
    <property type="molecule type" value="Genomic_DNA"/>
</dbReference>
<evidence type="ECO:0000313" key="2">
    <source>
        <dbReference type="EMBL" id="PWE40393.1"/>
    </source>
</evidence>